<feature type="transmembrane region" description="Helical" evidence="1">
    <location>
        <begin position="137"/>
        <end position="160"/>
    </location>
</feature>
<protein>
    <recommendedName>
        <fullName evidence="4">Tat pathway signal sequence</fullName>
    </recommendedName>
</protein>
<dbReference type="AlphaFoldDB" id="A0A9P7SY34"/>
<evidence type="ECO:0000313" key="2">
    <source>
        <dbReference type="EMBL" id="KAG6013154.1"/>
    </source>
</evidence>
<dbReference type="OrthoDB" id="5296155at2759"/>
<accession>A0A9P7SY34</accession>
<keyword evidence="1" id="KW-0812">Transmembrane</keyword>
<keyword evidence="1" id="KW-0472">Membrane</keyword>
<evidence type="ECO:0000256" key="1">
    <source>
        <dbReference type="SAM" id="Phobius"/>
    </source>
</evidence>
<proteinExistence type="predicted"/>
<dbReference type="Proteomes" id="UP000748025">
    <property type="component" value="Unassembled WGS sequence"/>
</dbReference>
<sequence>MEGCQTTEDRILVNSVAAGLRESADKLSPMAASIPTAPPPVKLHVVTDFRQKVYNPGAIPRIPLRIPRKHSQRSMSSPFQLPYRASCGSSSTITSTGYMSSPYWIREKERSQGYASPDSGELNEKQWFSQRKRSRRFLLTVGAITFVILVTLAIALPLGLRDKVSTQGRQTEDGDDDSIGALFPSGSFLFKTSLQKIEAGCTSRNTTWTCGPMQPGDASVFYWDIMQLNRYTYTITSTGNPFAPDFRNVSMKIRDYNKPTERLEFSLSMNKTVIPSDAGSPTNRAAKCTYVDTTFQATLYTRKRGSTIFDRPRRHANYSTWPGDVHIIQSLPSTVGQPMCRDASNNLIADVAAGIGTCQCQYGSD</sequence>
<keyword evidence="3" id="KW-1185">Reference proteome</keyword>
<name>A0A9P7SY34_9HYPO</name>
<keyword evidence="1" id="KW-1133">Transmembrane helix</keyword>
<organism evidence="2 3">
    <name type="scientific">Claviceps pusilla</name>
    <dbReference type="NCBI Taxonomy" id="123648"/>
    <lineage>
        <taxon>Eukaryota</taxon>
        <taxon>Fungi</taxon>
        <taxon>Dikarya</taxon>
        <taxon>Ascomycota</taxon>
        <taxon>Pezizomycotina</taxon>
        <taxon>Sordariomycetes</taxon>
        <taxon>Hypocreomycetidae</taxon>
        <taxon>Hypocreales</taxon>
        <taxon>Clavicipitaceae</taxon>
        <taxon>Claviceps</taxon>
    </lineage>
</organism>
<gene>
    <name evidence="2" type="ORF">E4U43_007470</name>
</gene>
<evidence type="ECO:0008006" key="4">
    <source>
        <dbReference type="Google" id="ProtNLM"/>
    </source>
</evidence>
<comment type="caution">
    <text evidence="2">The sequence shown here is derived from an EMBL/GenBank/DDBJ whole genome shotgun (WGS) entry which is preliminary data.</text>
</comment>
<reference evidence="2" key="1">
    <citation type="journal article" date="2020" name="bioRxiv">
        <title>Whole genome comparisons of ergot fungi reveals the divergence and evolution of species within the genus Claviceps are the result of varying mechanisms driving genome evolution and host range expansion.</title>
        <authorList>
            <person name="Wyka S.A."/>
            <person name="Mondo S.J."/>
            <person name="Liu M."/>
            <person name="Dettman J."/>
            <person name="Nalam V."/>
            <person name="Broders K.D."/>
        </authorList>
    </citation>
    <scope>NUCLEOTIDE SEQUENCE</scope>
    <source>
        <strain evidence="2">CCC 602</strain>
    </source>
</reference>
<evidence type="ECO:0000313" key="3">
    <source>
        <dbReference type="Proteomes" id="UP000748025"/>
    </source>
</evidence>
<dbReference type="EMBL" id="SRPW01000636">
    <property type="protein sequence ID" value="KAG6013154.1"/>
    <property type="molecule type" value="Genomic_DNA"/>
</dbReference>